<dbReference type="AlphaFoldDB" id="A0A9P6QSY1"/>
<evidence type="ECO:0000313" key="2">
    <source>
        <dbReference type="Proteomes" id="UP000738325"/>
    </source>
</evidence>
<proteinExistence type="predicted"/>
<comment type="caution">
    <text evidence="1">The sequence shown here is derived from an EMBL/GenBank/DDBJ whole genome shotgun (WGS) entry which is preliminary data.</text>
</comment>
<keyword evidence="2" id="KW-1185">Reference proteome</keyword>
<gene>
    <name evidence="1" type="ORF">BGZ99_004051</name>
</gene>
<accession>A0A9P6QSY1</accession>
<dbReference type="EMBL" id="JAAAIP010002512">
    <property type="protein sequence ID" value="KAG0299718.1"/>
    <property type="molecule type" value="Genomic_DNA"/>
</dbReference>
<dbReference type="OrthoDB" id="2403806at2759"/>
<reference evidence="1" key="1">
    <citation type="journal article" date="2020" name="Fungal Divers.">
        <title>Resolving the Mortierellaceae phylogeny through synthesis of multi-gene phylogenetics and phylogenomics.</title>
        <authorList>
            <person name="Vandepol N."/>
            <person name="Liber J."/>
            <person name="Desiro A."/>
            <person name="Na H."/>
            <person name="Kennedy M."/>
            <person name="Barry K."/>
            <person name="Grigoriev I.V."/>
            <person name="Miller A.N."/>
            <person name="O'Donnell K."/>
            <person name="Stajich J.E."/>
            <person name="Bonito G."/>
        </authorList>
    </citation>
    <scope>NUCLEOTIDE SEQUENCE</scope>
    <source>
        <strain evidence="1">REB-010B</strain>
    </source>
</reference>
<protein>
    <submittedName>
        <fullName evidence="1">Uncharacterized protein</fullName>
    </submittedName>
</protein>
<sequence>PATIGLESGFFESIKIFMGYGTQIERYPYESSAIVTPFMAGAFDDLMTVVILHPSSTLETTYYSEERVTFRDTMSKIGGLTGFVGSLIVFPSGASLMSP</sequence>
<feature type="non-terminal residue" evidence="1">
    <location>
        <position position="1"/>
    </location>
</feature>
<name>A0A9P6QSY1_9FUNG</name>
<dbReference type="Proteomes" id="UP000738325">
    <property type="component" value="Unassembled WGS sequence"/>
</dbReference>
<organism evidence="1 2">
    <name type="scientific">Dissophora globulifera</name>
    <dbReference type="NCBI Taxonomy" id="979702"/>
    <lineage>
        <taxon>Eukaryota</taxon>
        <taxon>Fungi</taxon>
        <taxon>Fungi incertae sedis</taxon>
        <taxon>Mucoromycota</taxon>
        <taxon>Mortierellomycotina</taxon>
        <taxon>Mortierellomycetes</taxon>
        <taxon>Mortierellales</taxon>
        <taxon>Mortierellaceae</taxon>
        <taxon>Dissophora</taxon>
    </lineage>
</organism>
<evidence type="ECO:0000313" key="1">
    <source>
        <dbReference type="EMBL" id="KAG0299718.1"/>
    </source>
</evidence>